<protein>
    <recommendedName>
        <fullName evidence="12">Non-specific serine/threonine protein kinase</fullName>
    </recommendedName>
</protein>
<dbReference type="Pfam" id="PF00454">
    <property type="entry name" value="PI3_PI4_kinase"/>
    <property type="match status" value="1"/>
</dbReference>
<proteinExistence type="predicted"/>
<dbReference type="Pfam" id="PF25360">
    <property type="entry name" value="TPR_ATM"/>
    <property type="match status" value="1"/>
</dbReference>
<evidence type="ECO:0000259" key="9">
    <source>
        <dbReference type="PROSITE" id="PS51190"/>
    </source>
</evidence>
<evidence type="ECO:0008006" key="12">
    <source>
        <dbReference type="Google" id="ProtNLM"/>
    </source>
</evidence>
<keyword evidence="6" id="KW-0175">Coiled coil</keyword>
<dbReference type="PROSITE" id="PS50290">
    <property type="entry name" value="PI3_4_KINASE_3"/>
    <property type="match status" value="1"/>
</dbReference>
<keyword evidence="3" id="KW-0227">DNA damage</keyword>
<keyword evidence="2" id="KW-0723">Serine/threonine-protein kinase</keyword>
<dbReference type="EMBL" id="LR999455">
    <property type="protein sequence ID" value="CAE6075458.1"/>
    <property type="molecule type" value="Genomic_DNA"/>
</dbReference>
<evidence type="ECO:0000256" key="5">
    <source>
        <dbReference type="ARBA" id="ARBA00047899"/>
    </source>
</evidence>
<evidence type="ECO:0000256" key="1">
    <source>
        <dbReference type="ARBA" id="ARBA00004123"/>
    </source>
</evidence>
<organism evidence="10 11">
    <name type="scientific">Arabidopsis arenosa</name>
    <name type="common">Sand rock-cress</name>
    <name type="synonym">Cardaminopsis arenosa</name>
    <dbReference type="NCBI Taxonomy" id="38785"/>
    <lineage>
        <taxon>Eukaryota</taxon>
        <taxon>Viridiplantae</taxon>
        <taxon>Streptophyta</taxon>
        <taxon>Embryophyta</taxon>
        <taxon>Tracheophyta</taxon>
        <taxon>Spermatophyta</taxon>
        <taxon>Magnoliopsida</taxon>
        <taxon>eudicotyledons</taxon>
        <taxon>Gunneridae</taxon>
        <taxon>Pentapetalae</taxon>
        <taxon>rosids</taxon>
        <taxon>malvids</taxon>
        <taxon>Brassicales</taxon>
        <taxon>Brassicaceae</taxon>
        <taxon>Camelineae</taxon>
        <taxon>Arabidopsis</taxon>
    </lineage>
</organism>
<dbReference type="InterPro" id="IPR057445">
    <property type="entry name" value="ATM_TPR"/>
</dbReference>
<evidence type="ECO:0000259" key="7">
    <source>
        <dbReference type="PROSITE" id="PS50290"/>
    </source>
</evidence>
<dbReference type="GO" id="GO:0006281">
    <property type="term" value="P:DNA repair"/>
    <property type="evidence" value="ECO:0007669"/>
    <property type="project" value="InterPro"/>
</dbReference>
<dbReference type="PROSITE" id="PS51189">
    <property type="entry name" value="FAT"/>
    <property type="match status" value="1"/>
</dbReference>
<dbReference type="PANTHER" id="PTHR37079:SF4">
    <property type="entry name" value="SERINE_THREONINE-PROTEIN KINASE ATM"/>
    <property type="match status" value="1"/>
</dbReference>
<evidence type="ECO:0000313" key="10">
    <source>
        <dbReference type="EMBL" id="CAE6075458.1"/>
    </source>
</evidence>
<dbReference type="InterPro" id="IPR011009">
    <property type="entry name" value="Kinase-like_dom_sf"/>
</dbReference>
<accession>A0A8S2AD68</accession>
<dbReference type="GO" id="GO:0004674">
    <property type="term" value="F:protein serine/threonine kinase activity"/>
    <property type="evidence" value="ECO:0007669"/>
    <property type="project" value="UniProtKB-KW"/>
</dbReference>
<evidence type="ECO:0000256" key="4">
    <source>
        <dbReference type="ARBA" id="ARBA00023242"/>
    </source>
</evidence>
<dbReference type="Pfam" id="PF02260">
    <property type="entry name" value="FATC"/>
    <property type="match status" value="1"/>
</dbReference>
<dbReference type="SUPFAM" id="SSF48371">
    <property type="entry name" value="ARM repeat"/>
    <property type="match status" value="1"/>
</dbReference>
<evidence type="ECO:0000313" key="11">
    <source>
        <dbReference type="Proteomes" id="UP000682877"/>
    </source>
</evidence>
<evidence type="ECO:0000256" key="2">
    <source>
        <dbReference type="ARBA" id="ARBA00022527"/>
    </source>
</evidence>
<dbReference type="InterPro" id="IPR014009">
    <property type="entry name" value="PIK_FAT"/>
</dbReference>
<reference evidence="10" key="1">
    <citation type="submission" date="2021-01" db="EMBL/GenBank/DDBJ databases">
        <authorList>
            <person name="Bezrukov I."/>
        </authorList>
    </citation>
    <scope>NUCLEOTIDE SEQUENCE</scope>
</reference>
<keyword evidence="4" id="KW-0539">Nucleus</keyword>
<dbReference type="InterPro" id="IPR036940">
    <property type="entry name" value="PI3/4_kinase_cat_sf"/>
</dbReference>
<keyword evidence="11" id="KW-1185">Reference proteome</keyword>
<comment type="subcellular location">
    <subcellularLocation>
        <location evidence="1">Nucleus</location>
    </subcellularLocation>
</comment>
<comment type="catalytic activity">
    <reaction evidence="5">
        <text>L-threonyl-[protein] + ATP = O-phospho-L-threonyl-[protein] + ADP + H(+)</text>
        <dbReference type="Rhea" id="RHEA:46608"/>
        <dbReference type="Rhea" id="RHEA-COMP:11060"/>
        <dbReference type="Rhea" id="RHEA-COMP:11605"/>
        <dbReference type="ChEBI" id="CHEBI:15378"/>
        <dbReference type="ChEBI" id="CHEBI:30013"/>
        <dbReference type="ChEBI" id="CHEBI:30616"/>
        <dbReference type="ChEBI" id="CHEBI:61977"/>
        <dbReference type="ChEBI" id="CHEBI:456216"/>
        <dbReference type="EC" id="2.7.11.1"/>
    </reaction>
</comment>
<dbReference type="InterPro" id="IPR003151">
    <property type="entry name" value="PIK-rel_kinase_FAT"/>
</dbReference>
<keyword evidence="2" id="KW-0808">Transferase</keyword>
<dbReference type="InterPro" id="IPR044107">
    <property type="entry name" value="PIKKc_ATM"/>
</dbReference>
<dbReference type="CDD" id="cd05171">
    <property type="entry name" value="PIKKc_ATM"/>
    <property type="match status" value="1"/>
</dbReference>
<feature type="domain" description="PI3K/PI4K catalytic" evidence="7">
    <location>
        <begin position="2355"/>
        <end position="2658"/>
    </location>
</feature>
<dbReference type="FunFam" id="1.10.1070.11:FF:000015">
    <property type="entry name" value="Serine/threonine-protein kinase ATM"/>
    <property type="match status" value="1"/>
</dbReference>
<dbReference type="Gene3D" id="3.30.1010.10">
    <property type="entry name" value="Phosphatidylinositol 3-kinase Catalytic Subunit, Chain A, domain 4"/>
    <property type="match status" value="1"/>
</dbReference>
<gene>
    <name evidence="10" type="ORF">AARE701A_LOCUS12838</name>
</gene>
<dbReference type="PANTHER" id="PTHR37079">
    <property type="entry name" value="SERINE/THREONINE-PROTEIN KINASE ATM"/>
    <property type="match status" value="1"/>
</dbReference>
<feature type="domain" description="FAT" evidence="8">
    <location>
        <begin position="1656"/>
        <end position="2281"/>
    </location>
</feature>
<dbReference type="InterPro" id="IPR000403">
    <property type="entry name" value="PI3/4_kinase_cat_dom"/>
</dbReference>
<dbReference type="Pfam" id="PF02259">
    <property type="entry name" value="FAT"/>
    <property type="match status" value="1"/>
</dbReference>
<evidence type="ECO:0000256" key="6">
    <source>
        <dbReference type="SAM" id="Coils"/>
    </source>
</evidence>
<evidence type="ECO:0000259" key="8">
    <source>
        <dbReference type="PROSITE" id="PS51189"/>
    </source>
</evidence>
<feature type="domain" description="FATC" evidence="9">
    <location>
        <begin position="2671"/>
        <end position="2703"/>
    </location>
</feature>
<dbReference type="InterPro" id="IPR003152">
    <property type="entry name" value="FATC_dom"/>
</dbReference>
<dbReference type="SUPFAM" id="SSF56112">
    <property type="entry name" value="Protein kinase-like (PK-like)"/>
    <property type="match status" value="1"/>
</dbReference>
<dbReference type="SMART" id="SM00146">
    <property type="entry name" value="PI3Kc"/>
    <property type="match status" value="1"/>
</dbReference>
<evidence type="ECO:0000256" key="3">
    <source>
        <dbReference type="ARBA" id="ARBA00022763"/>
    </source>
</evidence>
<feature type="coiled-coil region" evidence="6">
    <location>
        <begin position="2136"/>
        <end position="2170"/>
    </location>
</feature>
<dbReference type="InterPro" id="IPR016024">
    <property type="entry name" value="ARM-type_fold"/>
</dbReference>
<sequence>MVASRDVHEIVSKLSSDKAKTREDGVKLLNTWLEGERSITFCRFLSQNTAKLKLDEIPNAETWPFLVKLLLQCVSMEVSGSKRRMPKPTFAKTLRVVIQRTEETKFPGVQFPLLSMAKTLFTHVHDILSNTPSFQSEYGTILRHLLEIREYRFQMRKRTYSSLVLLYMERAEAGFSEKNSGQHSQKEEAFRYILTLQSLLENSPGDFPDDLREEIVNGLINIFSSVRDEGKLSRKLIECVNTFLLKDGPNLGSLSLEIHNAVEQFVFRCWLTTHDKNLKEILASYGRLQLNLTRGSSESSSLVEQLLDVVTRELDLGSSSTSASWGDTTKDEKLGALNSYQNSLVELAAHVFYRACVNTSRPSLSEKRARRQHIAMRMVDALTEGKWLWCAAFGCLVRNYCARINMDLLIYWFEAICTNFQRLLEDASMRRSYDGLLWTLRSLQGLSSGLLLPDTTMDISKSSASSSEGNLQDDLHLRRNLLRAVCAPLSWKVRLTLNERMVQLLPAAAFSLCAGFKTSLPLPKEHLPTPSEWDVCEQIDDVDLERNFGLFECSVEALTRVCSNSSKISGCQVPDVIQLPLVLRDPLLHDMDIYFLSITPEVKEKGPLSDIFMGCALLCHFMHGSYIARKGKGSSSFFLKACQYLLEGLDHAVEAVSKSLNDLQRLGSLGFGSDFNEKGSVIVSLRSLTQSPVFSNGRDQNLLGASYDAVIHSLENLLRSFAKVYGEYTEHAWNTHSDTVPSKSFALDSPEVGRIVDMDLDLAEDTKERDIITVGGKAVPGLPVSTGNWKLGMVSLISCFSPVLQFPTWDVLYNLLEKESDPKVLENILYHLCKLSCLTSMPKVDDLVIFLDGMLSTQVKMKRNCLNIVTALHVLLHTLSSSRMDSSGVGKSCGLSLKEGESFQVFVQLGAVVNKVSEFGLLGWFGRVKLINCICDLVLLNPQTGQTMIERLLLMLNDSDYRVRFVLARQIGILFQTWDGHEALFQDICSSFGITLVTSSKEKLVTAKDVLAAGPQPRQKMETVIITLMHLAYHSENIELQAVFMMCAVSAIDPCQRELIIAALDNLSAQLHYPSRFKYLEELLGPILFFWIACGVSLAGLIETSQLFIPNAEPKYFIHFCSHWLLPALLLHEDHTNLDWVAKMAAQPVVVLVKENFVPIFSICMGLHCSKTSECDKGAMVLQNSILYVGEISESERDKLIKQNMVSIVSFILSCASSSPEPPVPAFSRDTISLAVQTVVDGFLETTDYPKNAAITDRINIFRPDRVFMFITEMHYRMSAACHHRHTRHHLAALEELTILLGHRASVPSSLNYIFNLVGQFIGYPSLQDQCCSIASCLLDLFKSNPAKEIVSVLGDQLQFLVSKLVTCCIDAEADIKISGSKSSQLVNLLHKLVVSSDSSLDEDIRDLEPLPDLKIFQVIRESHIKICEAYSPRNHLLKCARRSCYLPPRFLSRSLQALHNKLIASEVSQEDTNGETAETFWQSDDEIVNAVWTLVRVSASDEADSMRLLASDFLSRVGIRDPHTVVFHLPGKLVSMPDLQVIGHNTGSKVRSLTENGISDETVITLLNFLKKYLLDDSVKIIDVTSQTLRVHGRGVNLDIVEKILLDSQKQFKELFTGDARSVVHRYKTFDRWICQLVYCMIALCEDVPIRLCQNIALLKAEISELLFLVLLIQDLVPQLLRLEMWKLHQMEWQRPKLTNWEKVYWLSIDYLVVARSAVLPDHVEILVSAITRINEPDSLYGVIHSNKLSAQIITFEHEGNWTRALEYYDLQARSQKLVVPGSLSENLEVEQFQPTTSTWNSVFGEGEVQRQPFKGLIRSLQQTGCMHVLDLYCRGLTSREGYFQYDPEFIELQENGIFLYFIRKLIANLCNMRRNNNYHESLHCCLRALQEGDYDGFYENLKDAKKELVLSISRASEESTEFIYSTVVKLQLSWLNKDWNSIITQTQLHMNLLEPFIAFRRVLLQILGCEECTMHHLLQSASLLRKGTRFSHAAASLHEFKFLCARSDGQQPVPDWLGKLEEAKLLHAQGRHEVSISLANYILHNYQLKEEASDIYRVIGKWLAETRSSNSRTILEKYLRPAVSLAEEQSSKICKRLVDRQSQAWFHLAHYADALFKSYEERLYSSEWQAAMRLRKHKAEQSDYSLKIQDLQKQLTMDKEEAEKLQVDRDNFLKLALEGYKRCLEIGDKYDVRVVFRQVSMWFNLASQKNVIDNMLSTIKEVQSYKFVPLVYQIASRLGSSKDESGSNSFQSALVSLIRKMAIDHPYHTILQGLLEVHKLLALANGDRIKDNQRSRNSFVVDMDKKLAAEHLLQDISHYHGPMIRQMKQLVDIYIKLAELETRREDTNRRVALPREIRSVKQLELVPVVTATIPVDRSCQYNEGSFPFFRGLSDSVTVMNGINAPKVMEQFFGLVNTFLHNNRDTWKRRLAVRTYKVIPFTPSAGVLEWVDGTIPLGDYLIGSSRSEGAHGRYGIGNWKYPKCREHMSSAKDKRNAFMDVCTNFRFRFLWNVNLTYSVGYIVGLGDRHAMNILIDQATAEVVHIDLGVAFEQGLMLKTPERVPFRLTRDIIDGMGITGVEGVFRRCCEETLSVMRTNKEALLTIVEVFIHDPLYKWALSPLKALQRQKETEDYDGMNLEGLQEEFEGNKDATRALMRVKQKLDGYEGGEMRSIHGQAQQLIQDAIDTDRLSHMFPGWGAWM</sequence>
<dbReference type="SMART" id="SM01343">
    <property type="entry name" value="FATC"/>
    <property type="match status" value="1"/>
</dbReference>
<dbReference type="GO" id="GO:0005634">
    <property type="term" value="C:nucleus"/>
    <property type="evidence" value="ECO:0007669"/>
    <property type="project" value="UniProtKB-SubCell"/>
</dbReference>
<keyword evidence="2" id="KW-0418">Kinase</keyword>
<dbReference type="PROSITE" id="PS51190">
    <property type="entry name" value="FATC"/>
    <property type="match status" value="1"/>
</dbReference>
<dbReference type="InterPro" id="IPR038980">
    <property type="entry name" value="ATM_plant"/>
</dbReference>
<dbReference type="Proteomes" id="UP000682877">
    <property type="component" value="Chromosome 5"/>
</dbReference>
<name>A0A8S2AD68_ARAAE</name>
<dbReference type="Gene3D" id="1.10.1070.11">
    <property type="entry name" value="Phosphatidylinositol 3-/4-kinase, catalytic domain"/>
    <property type="match status" value="1"/>
</dbReference>